<dbReference type="GO" id="GO:0007528">
    <property type="term" value="P:neuromuscular junction development"/>
    <property type="evidence" value="ECO:0007669"/>
    <property type="project" value="TreeGrafter"/>
</dbReference>
<feature type="non-terminal residue" evidence="2">
    <location>
        <position position="1"/>
    </location>
</feature>
<proteinExistence type="predicted"/>
<evidence type="ECO:0000313" key="2">
    <source>
        <dbReference type="EMBL" id="TKC50977.1"/>
    </source>
</evidence>
<feature type="compositionally biased region" description="Polar residues" evidence="1">
    <location>
        <begin position="234"/>
        <end position="244"/>
    </location>
</feature>
<dbReference type="GO" id="GO:0019901">
    <property type="term" value="F:protein kinase binding"/>
    <property type="evidence" value="ECO:0007669"/>
    <property type="project" value="InterPro"/>
</dbReference>
<evidence type="ECO:0008006" key="4">
    <source>
        <dbReference type="Google" id="ProtNLM"/>
    </source>
</evidence>
<protein>
    <recommendedName>
        <fullName evidence="4">IRS-type PTB domain-containing protein</fullName>
    </recommendedName>
</protein>
<feature type="region of interest" description="Disordered" evidence="1">
    <location>
        <begin position="71"/>
        <end position="169"/>
    </location>
</feature>
<feature type="compositionally biased region" description="Polar residues" evidence="1">
    <location>
        <begin position="152"/>
        <end position="162"/>
    </location>
</feature>
<feature type="region of interest" description="Disordered" evidence="1">
    <location>
        <begin position="219"/>
        <end position="294"/>
    </location>
</feature>
<dbReference type="Proteomes" id="UP000308365">
    <property type="component" value="Unassembled WGS sequence"/>
</dbReference>
<comment type="caution">
    <text evidence="2">The sequence shown here is derived from an EMBL/GenBank/DDBJ whole genome shotgun (WGS) entry which is preliminary data.</text>
</comment>
<evidence type="ECO:0000313" key="3">
    <source>
        <dbReference type="Proteomes" id="UP000308365"/>
    </source>
</evidence>
<accession>A0A4U1FMN5</accession>
<dbReference type="AlphaFoldDB" id="A0A4U1FMN5"/>
<feature type="region of interest" description="Disordered" evidence="1">
    <location>
        <begin position="435"/>
        <end position="461"/>
    </location>
</feature>
<gene>
    <name evidence="2" type="ORF">EI555_001289</name>
</gene>
<feature type="compositionally biased region" description="Low complexity" evidence="1">
    <location>
        <begin position="110"/>
        <end position="135"/>
    </location>
</feature>
<dbReference type="PANTHER" id="PTHR21636">
    <property type="entry name" value="PROTEIN DOK-7"/>
    <property type="match status" value="1"/>
</dbReference>
<feature type="compositionally biased region" description="Basic and acidic residues" evidence="1">
    <location>
        <begin position="443"/>
        <end position="461"/>
    </location>
</feature>
<name>A0A4U1FMN5_MONMO</name>
<feature type="compositionally biased region" description="Low complexity" evidence="1">
    <location>
        <begin position="245"/>
        <end position="262"/>
    </location>
</feature>
<feature type="compositionally biased region" description="Low complexity" evidence="1">
    <location>
        <begin position="278"/>
        <end position="293"/>
    </location>
</feature>
<feature type="compositionally biased region" description="Low complexity" evidence="1">
    <location>
        <begin position="84"/>
        <end position="100"/>
    </location>
</feature>
<sequence>AGVFFLSSAEGEQISFLFDCIVRGISPTKGPFGLRPVLPDLSAGGPAVEERVAQEALEALRLEKRLSLLSHSGWPGSAGDDRSLSSSSSEASHSDVSASSRLVPWPEPSPSSAGASPEGLGLAAAQAPGEATAGASRPPPKPLRPRQLQEVGRQSSSDSGIATGSHSSYSGSFSSFAGSSLDVWRGAEELGSLLSLPGGVVPEPGLCACAPGAAEYQVPTAPRPHYDTPRSLRQAAQDQPPATQGSASDGAAGDSGGRLAAGCPSGWLGERRRGQATEAPSGPGEPWEAGAPHAGPPPALFSACPVCGGLKGLVVRTRGRRARAGVRIQGPQALPVGRLRASRFLHALRGRLGLLSCMDFGCVAWFVHSRYDSRRPRPERPCSEAPTYVNVPASPSPPRQLHYLGLQLQEGGAGIRGAGASRYAQIDILATEAAHRAGARHAQAREERLPALEQRRKGTPR</sequence>
<dbReference type="PANTHER" id="PTHR21636:SF2">
    <property type="entry name" value="PROTEIN DOK-7"/>
    <property type="match status" value="1"/>
</dbReference>
<dbReference type="InterPro" id="IPR037746">
    <property type="entry name" value="Dok-7"/>
</dbReference>
<reference evidence="3" key="1">
    <citation type="journal article" date="2019" name="IScience">
        <title>Narwhal Genome Reveals Long-Term Low Genetic Diversity despite Current Large Abundance Size.</title>
        <authorList>
            <person name="Westbury M.V."/>
            <person name="Petersen B."/>
            <person name="Garde E."/>
            <person name="Heide-Jorgensen M.P."/>
            <person name="Lorenzen E.D."/>
        </authorList>
    </citation>
    <scope>NUCLEOTIDE SEQUENCE [LARGE SCALE GENOMIC DNA]</scope>
</reference>
<evidence type="ECO:0000256" key="1">
    <source>
        <dbReference type="SAM" id="MobiDB-lite"/>
    </source>
</evidence>
<organism evidence="2 3">
    <name type="scientific">Monodon monoceros</name>
    <name type="common">Narwhal</name>
    <name type="synonym">Ceratodon monodon</name>
    <dbReference type="NCBI Taxonomy" id="40151"/>
    <lineage>
        <taxon>Eukaryota</taxon>
        <taxon>Metazoa</taxon>
        <taxon>Chordata</taxon>
        <taxon>Craniata</taxon>
        <taxon>Vertebrata</taxon>
        <taxon>Euteleostomi</taxon>
        <taxon>Mammalia</taxon>
        <taxon>Eutheria</taxon>
        <taxon>Laurasiatheria</taxon>
        <taxon>Artiodactyla</taxon>
        <taxon>Whippomorpha</taxon>
        <taxon>Cetacea</taxon>
        <taxon>Odontoceti</taxon>
        <taxon>Monodontidae</taxon>
        <taxon>Monodon</taxon>
    </lineage>
</organism>
<dbReference type="EMBL" id="RWIC01000063">
    <property type="protein sequence ID" value="TKC50977.1"/>
    <property type="molecule type" value="Genomic_DNA"/>
</dbReference>